<accession>A0A811SA52</accession>
<organism evidence="2 3">
    <name type="scientific">Miscanthus lutarioriparius</name>
    <dbReference type="NCBI Taxonomy" id="422564"/>
    <lineage>
        <taxon>Eukaryota</taxon>
        <taxon>Viridiplantae</taxon>
        <taxon>Streptophyta</taxon>
        <taxon>Embryophyta</taxon>
        <taxon>Tracheophyta</taxon>
        <taxon>Spermatophyta</taxon>
        <taxon>Magnoliopsida</taxon>
        <taxon>Liliopsida</taxon>
        <taxon>Poales</taxon>
        <taxon>Poaceae</taxon>
        <taxon>PACMAD clade</taxon>
        <taxon>Panicoideae</taxon>
        <taxon>Andropogonodae</taxon>
        <taxon>Andropogoneae</taxon>
        <taxon>Saccharinae</taxon>
        <taxon>Miscanthus</taxon>
    </lineage>
</organism>
<dbReference type="EMBL" id="CAJGYO010000018">
    <property type="protein sequence ID" value="CAD6337775.1"/>
    <property type="molecule type" value="Genomic_DNA"/>
</dbReference>
<feature type="region of interest" description="Disordered" evidence="1">
    <location>
        <begin position="75"/>
        <end position="126"/>
    </location>
</feature>
<gene>
    <name evidence="2" type="ORF">NCGR_LOCUS61873</name>
</gene>
<evidence type="ECO:0000313" key="3">
    <source>
        <dbReference type="Proteomes" id="UP000604825"/>
    </source>
</evidence>
<reference evidence="2" key="1">
    <citation type="submission" date="2020-10" db="EMBL/GenBank/DDBJ databases">
        <authorList>
            <person name="Han B."/>
            <person name="Lu T."/>
            <person name="Zhao Q."/>
            <person name="Huang X."/>
            <person name="Zhao Y."/>
        </authorList>
    </citation>
    <scope>NUCLEOTIDE SEQUENCE</scope>
</reference>
<evidence type="ECO:0000313" key="2">
    <source>
        <dbReference type="EMBL" id="CAD6337775.1"/>
    </source>
</evidence>
<name>A0A811SA52_9POAL</name>
<evidence type="ECO:0000256" key="1">
    <source>
        <dbReference type="SAM" id="MobiDB-lite"/>
    </source>
</evidence>
<keyword evidence="3" id="KW-1185">Reference proteome</keyword>
<comment type="caution">
    <text evidence="2">The sequence shown here is derived from an EMBL/GenBank/DDBJ whole genome shotgun (WGS) entry which is preliminary data.</text>
</comment>
<protein>
    <submittedName>
        <fullName evidence="2">Uncharacterized protein</fullName>
    </submittedName>
</protein>
<sequence>MSSPSSSSALEPAPPLLQELKVLLKYCPQPRTIGCQSREPEEVKVSTERLEVRIGGRREENVSLDDGRSLQAAWIRQDMEHQEEEDDANSNDSATWEEQSFEVVEAKSNRRKSKGELSSPSRVLDAEDSRRSGFVDMLLLLNIYADTIPWSEIEDYSAGGISVDSGKY</sequence>
<proteinExistence type="predicted"/>
<dbReference type="AlphaFoldDB" id="A0A811SA52"/>
<dbReference type="Proteomes" id="UP000604825">
    <property type="component" value="Unassembled WGS sequence"/>
</dbReference>